<gene>
    <name evidence="4" type="ORF">ACHHYP_16849</name>
</gene>
<sequence>MYWDLNVPSSSATGPAQSYFLAELSRLGYGVIALNVECDGKKAPPPPQKLAPWTIESGRKPKTQTQALRIGEPAVRQLKRITVQCEDMNGAHSINSNKAIQSYDIVAVEPGSQRIFQFFCEHGSVDIITLDMTARLGFQLRKPLIDEAIKRGIYFELKYTAALGDSSGRRYFFANATSLLRLTKGRHMIFASGATRDMLLRAPYDVINIGILLGLPFGRAKDAVSSSCAAVVAHGGTYIYVSLQEYSTPAC</sequence>
<dbReference type="SUPFAM" id="SSF89550">
    <property type="entry name" value="PHP domain-like"/>
    <property type="match status" value="1"/>
</dbReference>
<dbReference type="Proteomes" id="UP000243579">
    <property type="component" value="Unassembled WGS sequence"/>
</dbReference>
<dbReference type="OrthoDB" id="17948at2759"/>
<keyword evidence="3" id="KW-0819">tRNA processing</keyword>
<comment type="similarity">
    <text evidence="2">Belongs to the eukaryotic/archaeal RNase P protein component 3 family.</text>
</comment>
<proteinExistence type="inferred from homology"/>
<name>A0A1V9Y5R0_ACHHY</name>
<dbReference type="GO" id="GO:0005655">
    <property type="term" value="C:nucleolar ribonuclease P complex"/>
    <property type="evidence" value="ECO:0007669"/>
    <property type="project" value="TreeGrafter"/>
</dbReference>
<dbReference type="STRING" id="1202772.A0A1V9Y5R0"/>
<dbReference type="Gene3D" id="3.20.20.140">
    <property type="entry name" value="Metal-dependent hydrolases"/>
    <property type="match status" value="1"/>
</dbReference>
<comment type="subcellular location">
    <subcellularLocation>
        <location evidence="1">Nucleus</location>
    </subcellularLocation>
</comment>
<comment type="caution">
    <text evidence="4">The sequence shown here is derived from an EMBL/GenBank/DDBJ whole genome shotgun (WGS) entry which is preliminary data.</text>
</comment>
<evidence type="ECO:0000256" key="2">
    <source>
        <dbReference type="ARBA" id="ARBA00007331"/>
    </source>
</evidence>
<protein>
    <submittedName>
        <fullName evidence="4">Ribonuclease P protein subunit p30</fullName>
    </submittedName>
</protein>
<dbReference type="PANTHER" id="PTHR13031">
    <property type="entry name" value="RIBONUCLEASE P SUBUNIT P30"/>
    <property type="match status" value="1"/>
</dbReference>
<dbReference type="InterPro" id="IPR002738">
    <property type="entry name" value="RNase_P_p30"/>
</dbReference>
<dbReference type="Pfam" id="PF01876">
    <property type="entry name" value="RNase_P_p30"/>
    <property type="match status" value="1"/>
</dbReference>
<evidence type="ECO:0000256" key="3">
    <source>
        <dbReference type="ARBA" id="ARBA00022694"/>
    </source>
</evidence>
<accession>A0A1V9Y5R0</accession>
<dbReference type="EMBL" id="JNBR01002844">
    <property type="protein sequence ID" value="OQR81018.1"/>
    <property type="molecule type" value="Genomic_DNA"/>
</dbReference>
<dbReference type="GO" id="GO:0008033">
    <property type="term" value="P:tRNA processing"/>
    <property type="evidence" value="ECO:0007669"/>
    <property type="project" value="UniProtKB-KW"/>
</dbReference>
<dbReference type="InterPro" id="IPR016195">
    <property type="entry name" value="Pol/histidinol_Pase-like"/>
</dbReference>
<dbReference type="GO" id="GO:0003723">
    <property type="term" value="F:RNA binding"/>
    <property type="evidence" value="ECO:0007669"/>
    <property type="project" value="TreeGrafter"/>
</dbReference>
<organism evidence="4 5">
    <name type="scientific">Achlya hypogyna</name>
    <name type="common">Oomycete</name>
    <name type="synonym">Protoachlya hypogyna</name>
    <dbReference type="NCBI Taxonomy" id="1202772"/>
    <lineage>
        <taxon>Eukaryota</taxon>
        <taxon>Sar</taxon>
        <taxon>Stramenopiles</taxon>
        <taxon>Oomycota</taxon>
        <taxon>Saprolegniomycetes</taxon>
        <taxon>Saprolegniales</taxon>
        <taxon>Achlyaceae</taxon>
        <taxon>Achlya</taxon>
    </lineage>
</organism>
<keyword evidence="5" id="KW-1185">Reference proteome</keyword>
<evidence type="ECO:0000313" key="5">
    <source>
        <dbReference type="Proteomes" id="UP000243579"/>
    </source>
</evidence>
<dbReference type="PANTHER" id="PTHR13031:SF0">
    <property type="entry name" value="RIBONUCLEASE P PROTEIN SUBUNIT P30"/>
    <property type="match status" value="1"/>
</dbReference>
<evidence type="ECO:0000256" key="1">
    <source>
        <dbReference type="ARBA" id="ARBA00004123"/>
    </source>
</evidence>
<dbReference type="AlphaFoldDB" id="A0A1V9Y5R0"/>
<evidence type="ECO:0000313" key="4">
    <source>
        <dbReference type="EMBL" id="OQR81018.1"/>
    </source>
</evidence>
<reference evidence="4 5" key="1">
    <citation type="journal article" date="2014" name="Genome Biol. Evol.">
        <title>The secreted proteins of Achlya hypogyna and Thraustotheca clavata identify the ancestral oomycete secretome and reveal gene acquisitions by horizontal gene transfer.</title>
        <authorList>
            <person name="Misner I."/>
            <person name="Blouin N."/>
            <person name="Leonard G."/>
            <person name="Richards T.A."/>
            <person name="Lane C.E."/>
        </authorList>
    </citation>
    <scope>NUCLEOTIDE SEQUENCE [LARGE SCALE GENOMIC DNA]</scope>
    <source>
        <strain evidence="4 5">ATCC 48635</strain>
    </source>
</reference>